<protein>
    <submittedName>
        <fullName evidence="1">Uncharacterized protein</fullName>
    </submittedName>
</protein>
<proteinExistence type="predicted"/>
<dbReference type="AlphaFoldDB" id="A0AAD7GGB1"/>
<gene>
    <name evidence="1" type="ORF">B0H17DRAFT_1199680</name>
</gene>
<evidence type="ECO:0000313" key="2">
    <source>
        <dbReference type="Proteomes" id="UP001221757"/>
    </source>
</evidence>
<reference evidence="1" key="1">
    <citation type="submission" date="2023-03" db="EMBL/GenBank/DDBJ databases">
        <title>Massive genome expansion in bonnet fungi (Mycena s.s.) driven by repeated elements and novel gene families across ecological guilds.</title>
        <authorList>
            <consortium name="Lawrence Berkeley National Laboratory"/>
            <person name="Harder C.B."/>
            <person name="Miyauchi S."/>
            <person name="Viragh M."/>
            <person name="Kuo A."/>
            <person name="Thoen E."/>
            <person name="Andreopoulos B."/>
            <person name="Lu D."/>
            <person name="Skrede I."/>
            <person name="Drula E."/>
            <person name="Henrissat B."/>
            <person name="Morin E."/>
            <person name="Kohler A."/>
            <person name="Barry K."/>
            <person name="LaButti K."/>
            <person name="Morin E."/>
            <person name="Salamov A."/>
            <person name="Lipzen A."/>
            <person name="Mereny Z."/>
            <person name="Hegedus B."/>
            <person name="Baldrian P."/>
            <person name="Stursova M."/>
            <person name="Weitz H."/>
            <person name="Taylor A."/>
            <person name="Grigoriev I.V."/>
            <person name="Nagy L.G."/>
            <person name="Martin F."/>
            <person name="Kauserud H."/>
        </authorList>
    </citation>
    <scope>NUCLEOTIDE SEQUENCE</scope>
    <source>
        <strain evidence="1">CBHHK067</strain>
    </source>
</reference>
<evidence type="ECO:0000313" key="1">
    <source>
        <dbReference type="EMBL" id="KAJ7693558.1"/>
    </source>
</evidence>
<accession>A0AAD7GGB1</accession>
<comment type="caution">
    <text evidence="1">The sequence shown here is derived from an EMBL/GenBank/DDBJ whole genome shotgun (WGS) entry which is preliminary data.</text>
</comment>
<sequence>MVYFPRDRQFDEDSDGDCLMRSVGDILLEEELALLLRNLTVWRAITLLDEGYFVFGTSDEIIISVPWVPRRQSRMDRYYVLDCVSSFVSCPLYRREHVLYITTVERTRRGTGRAQEEDDAMHLDL</sequence>
<dbReference type="Proteomes" id="UP001221757">
    <property type="component" value="Unassembled WGS sequence"/>
</dbReference>
<keyword evidence="2" id="KW-1185">Reference proteome</keyword>
<organism evidence="1 2">
    <name type="scientific">Mycena rosella</name>
    <name type="common">Pink bonnet</name>
    <name type="synonym">Agaricus rosellus</name>
    <dbReference type="NCBI Taxonomy" id="1033263"/>
    <lineage>
        <taxon>Eukaryota</taxon>
        <taxon>Fungi</taxon>
        <taxon>Dikarya</taxon>
        <taxon>Basidiomycota</taxon>
        <taxon>Agaricomycotina</taxon>
        <taxon>Agaricomycetes</taxon>
        <taxon>Agaricomycetidae</taxon>
        <taxon>Agaricales</taxon>
        <taxon>Marasmiineae</taxon>
        <taxon>Mycenaceae</taxon>
        <taxon>Mycena</taxon>
    </lineage>
</organism>
<name>A0AAD7GGB1_MYCRO</name>
<dbReference type="EMBL" id="JARKIE010000045">
    <property type="protein sequence ID" value="KAJ7693558.1"/>
    <property type="molecule type" value="Genomic_DNA"/>
</dbReference>